<dbReference type="KEGG" id="ffl:HYN86_19720"/>
<dbReference type="SUPFAM" id="SSF52540">
    <property type="entry name" value="P-loop containing nucleoside triphosphate hydrolases"/>
    <property type="match status" value="1"/>
</dbReference>
<accession>A0A344LXQ0</accession>
<dbReference type="InterPro" id="IPR034139">
    <property type="entry name" value="TOPRIM_OLD"/>
</dbReference>
<sequence length="555" mass="64216">MKLQKLIIKNFRGLKGENNIIDFSSSNIIFLIGLNNVGKSSFLRAYEFFINSAQKANTSDFYNYDINIPIEIEGVFLKDEYDDDDDELAAASKGKGTDPDWIKKWVDENNFIRIKKIWTETNTADKFTFSPETDEWVLNGFGGMPSLFQKHSPTPILISAMETENSLEEKVNKLIQDEILKKLKDDYGEDLNELVTGVKRLQQKIADSEIVTKYNEEINEYFKKVFSDLTLKLSPKDDDNIKLEDSFKKNHSVTISKDGIDRNEVFTQYGHGVIRQALYNFLTFLKRSREGKKKEYIILYEEPELFLHPEITFKLRTSLYDLADNSPFQVICATHSPLMIDISKPHSSLVRVIKKEDETTFTYQVGDEVFRSDSDRKQRIQMINRFNPHVCESFYAKMVIIVEGDTEAIVFRDLIKRFYNDYEVYVLNSGSKNNIPFFQEIFTAFHINHCVIHDSDTRLNKNNSINSAWTLNSSIWNKIVSANQIMDGMARRYVHVENFEIAHGITSNGKDKPIRAFNFAQGLQFDSDVPCLALLKDLLGDKIILHDNNYIEQLN</sequence>
<dbReference type="Proteomes" id="UP000251561">
    <property type="component" value="Chromosome"/>
</dbReference>
<dbReference type="PANTHER" id="PTHR43581">
    <property type="entry name" value="ATP/GTP PHOSPHATASE"/>
    <property type="match status" value="1"/>
</dbReference>
<gene>
    <name evidence="3" type="ORF">HYN86_19720</name>
</gene>
<dbReference type="OrthoDB" id="9805802at2"/>
<dbReference type="PANTHER" id="PTHR43581:SF4">
    <property type="entry name" value="ATP_GTP PHOSPHATASE"/>
    <property type="match status" value="1"/>
</dbReference>
<feature type="domain" description="OLD protein-like TOPRIM" evidence="2">
    <location>
        <begin position="394"/>
        <end position="456"/>
    </location>
</feature>
<protein>
    <submittedName>
        <fullName evidence="3">Uncharacterized protein</fullName>
    </submittedName>
</protein>
<proteinExistence type="predicted"/>
<dbReference type="AlphaFoldDB" id="A0A344LXQ0"/>
<dbReference type="Pfam" id="PF20469">
    <property type="entry name" value="OLD-like_TOPRIM"/>
    <property type="match status" value="1"/>
</dbReference>
<feature type="domain" description="Endonuclease GajA/Old nuclease/RecF-like AAA" evidence="1">
    <location>
        <begin position="1"/>
        <end position="113"/>
    </location>
</feature>
<dbReference type="EMBL" id="CP030261">
    <property type="protein sequence ID" value="AXB58692.1"/>
    <property type="molecule type" value="Genomic_DNA"/>
</dbReference>
<evidence type="ECO:0000313" key="3">
    <source>
        <dbReference type="EMBL" id="AXB58692.1"/>
    </source>
</evidence>
<evidence type="ECO:0000313" key="4">
    <source>
        <dbReference type="Proteomes" id="UP000251561"/>
    </source>
</evidence>
<reference evidence="3 4" key="1">
    <citation type="submission" date="2018-06" db="EMBL/GenBank/DDBJ databases">
        <title>Genome sequencing of Flavobacterium.</title>
        <authorList>
            <person name="Baek M.-G."/>
            <person name="Yi H."/>
        </authorList>
    </citation>
    <scope>NUCLEOTIDE SEQUENCE [LARGE SCALE GENOMIC DNA]</scope>
    <source>
        <strain evidence="3 4">HYN0086</strain>
    </source>
</reference>
<dbReference type="RefSeq" id="WP_113679597.1">
    <property type="nucleotide sequence ID" value="NZ_CP030261.1"/>
</dbReference>
<feature type="domain" description="Endonuclease GajA/Old nuclease/RecF-like AAA" evidence="1">
    <location>
        <begin position="115"/>
        <end position="340"/>
    </location>
</feature>
<dbReference type="Gene3D" id="3.40.50.300">
    <property type="entry name" value="P-loop containing nucleotide triphosphate hydrolases"/>
    <property type="match status" value="1"/>
</dbReference>
<dbReference type="InterPro" id="IPR027417">
    <property type="entry name" value="P-loop_NTPase"/>
</dbReference>
<keyword evidence="4" id="KW-1185">Reference proteome</keyword>
<evidence type="ECO:0000259" key="2">
    <source>
        <dbReference type="Pfam" id="PF20469"/>
    </source>
</evidence>
<name>A0A344LXQ0_9FLAO</name>
<dbReference type="Pfam" id="PF13175">
    <property type="entry name" value="AAA_15"/>
    <property type="match status" value="2"/>
</dbReference>
<dbReference type="InterPro" id="IPR051396">
    <property type="entry name" value="Bact_Antivir_Def_Nuclease"/>
</dbReference>
<evidence type="ECO:0000259" key="1">
    <source>
        <dbReference type="Pfam" id="PF13175"/>
    </source>
</evidence>
<organism evidence="3 4">
    <name type="scientific">Flavobacterium fluviale</name>
    <dbReference type="NCBI Taxonomy" id="2249356"/>
    <lineage>
        <taxon>Bacteria</taxon>
        <taxon>Pseudomonadati</taxon>
        <taxon>Bacteroidota</taxon>
        <taxon>Flavobacteriia</taxon>
        <taxon>Flavobacteriales</taxon>
        <taxon>Flavobacteriaceae</taxon>
        <taxon>Flavobacterium</taxon>
    </lineage>
</organism>
<dbReference type="InterPro" id="IPR041685">
    <property type="entry name" value="AAA_GajA/Old/RecF-like"/>
</dbReference>
<dbReference type="CDD" id="cd01026">
    <property type="entry name" value="TOPRIM_OLD"/>
    <property type="match status" value="1"/>
</dbReference>